<accession>A0ABT7ISW3</accession>
<protein>
    <submittedName>
        <fullName evidence="1">Pyridoxamine 5'-phosphate oxidase family protein</fullName>
    </submittedName>
</protein>
<dbReference type="Pfam" id="PF12900">
    <property type="entry name" value="Pyridox_ox_2"/>
    <property type="match status" value="1"/>
</dbReference>
<proteinExistence type="predicted"/>
<dbReference type="Gene3D" id="2.30.110.10">
    <property type="entry name" value="Electron Transport, Fmn-binding Protein, Chain A"/>
    <property type="match status" value="1"/>
</dbReference>
<organism evidence="1 2">
    <name type="scientific">Mesosutterella faecium</name>
    <dbReference type="NCBI Taxonomy" id="2925194"/>
    <lineage>
        <taxon>Bacteria</taxon>
        <taxon>Pseudomonadati</taxon>
        <taxon>Pseudomonadota</taxon>
        <taxon>Betaproteobacteria</taxon>
        <taxon>Burkholderiales</taxon>
        <taxon>Sutterellaceae</taxon>
        <taxon>Mesosutterella</taxon>
    </lineage>
</organism>
<evidence type="ECO:0000313" key="1">
    <source>
        <dbReference type="EMBL" id="MDL2060396.1"/>
    </source>
</evidence>
<dbReference type="InterPro" id="IPR012349">
    <property type="entry name" value="Split_barrel_FMN-bd"/>
</dbReference>
<dbReference type="PANTHER" id="PTHR34071">
    <property type="entry name" value="5-NITROIMIDAZOLE ANTIBIOTICS RESISTANCE PROTEIN, NIMA-FAMILY-RELATED PROTEIN-RELATED"/>
    <property type="match status" value="1"/>
</dbReference>
<evidence type="ECO:0000313" key="2">
    <source>
        <dbReference type="Proteomes" id="UP001165481"/>
    </source>
</evidence>
<gene>
    <name evidence="1" type="ORF">MUN46_010660</name>
</gene>
<dbReference type="RefSeq" id="WP_243375917.1">
    <property type="nucleotide sequence ID" value="NZ_JAKZJU020000002.1"/>
</dbReference>
<dbReference type="EMBL" id="JAKZJU020000002">
    <property type="protein sequence ID" value="MDL2060396.1"/>
    <property type="molecule type" value="Genomic_DNA"/>
</dbReference>
<reference evidence="1" key="1">
    <citation type="submission" date="2023-03" db="EMBL/GenBank/DDBJ databases">
        <title>Mesosutterella sp. nov. isolated from porcine feces.</title>
        <authorList>
            <person name="Yu S."/>
        </authorList>
    </citation>
    <scope>NUCLEOTIDE SEQUENCE</scope>
    <source>
        <strain evidence="1">AGMB02718</strain>
    </source>
</reference>
<keyword evidence="2" id="KW-1185">Reference proteome</keyword>
<dbReference type="Proteomes" id="UP001165481">
    <property type="component" value="Unassembled WGS sequence"/>
</dbReference>
<dbReference type="PANTHER" id="PTHR34071:SF2">
    <property type="entry name" value="FLAVIN-NUCLEOTIDE-BINDING PROTEIN"/>
    <property type="match status" value="1"/>
</dbReference>
<name>A0ABT7ISW3_9BURK</name>
<sequence length="170" mass="19142">MQERKMRRFGQQLSPAECEEILKAGHTAVLSLQGDDGFPYGVPVNYVCLGGKIYIHGAPEGYRSECVRRDPKLSLAVIAEGKVLPLTYETRYRSVIVRGTGHYIEKDEDKLAILNAMMDRLASGRLEERAREIQKFSYFALLEVTPVQITGKMAFCVLMERRAKEAQGEA</sequence>
<dbReference type="SUPFAM" id="SSF50475">
    <property type="entry name" value="FMN-binding split barrel"/>
    <property type="match status" value="1"/>
</dbReference>
<dbReference type="InterPro" id="IPR024747">
    <property type="entry name" value="Pyridox_Oxase-rel"/>
</dbReference>
<comment type="caution">
    <text evidence="1">The sequence shown here is derived from an EMBL/GenBank/DDBJ whole genome shotgun (WGS) entry which is preliminary data.</text>
</comment>